<keyword evidence="4 6" id="KW-1133">Transmembrane helix</keyword>
<comment type="subcellular location">
    <subcellularLocation>
        <location evidence="1 6">Membrane</location>
        <topology evidence="1 6">Multi-pass membrane protein</topology>
    </subcellularLocation>
</comment>
<dbReference type="PANTHER" id="PTHR12608:SF9">
    <property type="entry name" value="GDT1-LIKE PROTEIN 3"/>
    <property type="match status" value="1"/>
</dbReference>
<feature type="signal peptide" evidence="6">
    <location>
        <begin position="1"/>
        <end position="24"/>
    </location>
</feature>
<keyword evidence="3 6" id="KW-0812">Transmembrane</keyword>
<dbReference type="EMBL" id="CAXHTA020000009">
    <property type="protein sequence ID" value="CAL5223754.1"/>
    <property type="molecule type" value="Genomic_DNA"/>
</dbReference>
<feature type="transmembrane region" description="Helical" evidence="6">
    <location>
        <begin position="225"/>
        <end position="245"/>
    </location>
</feature>
<accession>A0ABP1FXE9</accession>
<protein>
    <recommendedName>
        <fullName evidence="6">GDT1 family protein</fullName>
    </recommendedName>
</protein>
<feature type="chain" id="PRO_5044968099" description="GDT1 family protein" evidence="6">
    <location>
        <begin position="25"/>
        <end position="279"/>
    </location>
</feature>
<comment type="similarity">
    <text evidence="2 6">Belongs to the GDT1 family.</text>
</comment>
<feature type="transmembrane region" description="Helical" evidence="6">
    <location>
        <begin position="137"/>
        <end position="154"/>
    </location>
</feature>
<dbReference type="SUPFAM" id="SSF103473">
    <property type="entry name" value="MFS general substrate transporter"/>
    <property type="match status" value="1"/>
</dbReference>
<reference evidence="7 8" key="1">
    <citation type="submission" date="2024-06" db="EMBL/GenBank/DDBJ databases">
        <authorList>
            <person name="Kraege A."/>
            <person name="Thomma B."/>
        </authorList>
    </citation>
    <scope>NUCLEOTIDE SEQUENCE [LARGE SCALE GENOMIC DNA]</scope>
</reference>
<evidence type="ECO:0000256" key="4">
    <source>
        <dbReference type="ARBA" id="ARBA00022989"/>
    </source>
</evidence>
<feature type="transmembrane region" description="Helical" evidence="6">
    <location>
        <begin position="103"/>
        <end position="125"/>
    </location>
</feature>
<name>A0ABP1FXE9_9CHLO</name>
<feature type="transmembrane region" description="Helical" evidence="6">
    <location>
        <begin position="257"/>
        <end position="275"/>
    </location>
</feature>
<evidence type="ECO:0000256" key="6">
    <source>
        <dbReference type="RuleBase" id="RU365102"/>
    </source>
</evidence>
<evidence type="ECO:0000313" key="7">
    <source>
        <dbReference type="EMBL" id="CAL5223754.1"/>
    </source>
</evidence>
<keyword evidence="6" id="KW-0732">Signal</keyword>
<evidence type="ECO:0000256" key="3">
    <source>
        <dbReference type="ARBA" id="ARBA00022692"/>
    </source>
</evidence>
<dbReference type="PANTHER" id="PTHR12608">
    <property type="entry name" value="TRANSMEMBRANE PROTEIN HTP-1 RELATED"/>
    <property type="match status" value="1"/>
</dbReference>
<evidence type="ECO:0000313" key="8">
    <source>
        <dbReference type="Proteomes" id="UP001497392"/>
    </source>
</evidence>
<keyword evidence="5 6" id="KW-0472">Membrane</keyword>
<feature type="transmembrane region" description="Helical" evidence="6">
    <location>
        <begin position="186"/>
        <end position="205"/>
    </location>
</feature>
<gene>
    <name evidence="7" type="primary">g6316</name>
    <name evidence="7" type="ORF">VP750_LOCUS5413</name>
</gene>
<evidence type="ECO:0000256" key="5">
    <source>
        <dbReference type="ARBA" id="ARBA00023136"/>
    </source>
</evidence>
<proteinExistence type="inferred from homology"/>
<dbReference type="Pfam" id="PF01169">
    <property type="entry name" value="GDT1"/>
    <property type="match status" value="2"/>
</dbReference>
<organism evidence="7 8">
    <name type="scientific">Coccomyxa viridis</name>
    <dbReference type="NCBI Taxonomy" id="1274662"/>
    <lineage>
        <taxon>Eukaryota</taxon>
        <taxon>Viridiplantae</taxon>
        <taxon>Chlorophyta</taxon>
        <taxon>core chlorophytes</taxon>
        <taxon>Trebouxiophyceae</taxon>
        <taxon>Trebouxiophyceae incertae sedis</taxon>
        <taxon>Coccomyxaceae</taxon>
        <taxon>Coccomyxa</taxon>
    </lineage>
</organism>
<evidence type="ECO:0000256" key="1">
    <source>
        <dbReference type="ARBA" id="ARBA00004141"/>
    </source>
</evidence>
<evidence type="ECO:0000256" key="2">
    <source>
        <dbReference type="ARBA" id="ARBA00009190"/>
    </source>
</evidence>
<keyword evidence="8" id="KW-1185">Reference proteome</keyword>
<comment type="caution">
    <text evidence="7">The sequence shown here is derived from an EMBL/GenBank/DDBJ whole genome shotgun (WGS) entry which is preliminary data.</text>
</comment>
<sequence>MGLQPTVALALCFLATQVLRYGYGRTTPGEDPVAPIGESIGGWVTPFWKDMTPVAAGEEGGAADPGLLGAFAKSFFMILVTELGDETFIIAAIMAMRHSRLTVYAGAMSALALMTVISTALGYVLPNLISRKATQHAASVLYTFFGLRLLYIAWHSKPQDTNQGEVEEVEHKLTESENSRGQLRRFFTKFCTPVFLEAFVLTFLAEWGDRSQIATVSLAAVYNPVGVTVGAVMGHMLCTGTAVVGGQLLAMRISQRTVAVAGGVLFLLFALHSVLSSHA</sequence>
<dbReference type="Proteomes" id="UP001497392">
    <property type="component" value="Unassembled WGS sequence"/>
</dbReference>
<dbReference type="InterPro" id="IPR036259">
    <property type="entry name" value="MFS_trans_sf"/>
</dbReference>
<dbReference type="InterPro" id="IPR001727">
    <property type="entry name" value="GDT1-like"/>
</dbReference>